<dbReference type="InterPro" id="IPR052462">
    <property type="entry name" value="SLIRP/GR-RBP-like"/>
</dbReference>
<name>A0A2V0P1Q9_9CHLO</name>
<feature type="compositionally biased region" description="Low complexity" evidence="3">
    <location>
        <begin position="668"/>
        <end position="679"/>
    </location>
</feature>
<organism evidence="5 6">
    <name type="scientific">Raphidocelis subcapitata</name>
    <dbReference type="NCBI Taxonomy" id="307507"/>
    <lineage>
        <taxon>Eukaryota</taxon>
        <taxon>Viridiplantae</taxon>
        <taxon>Chlorophyta</taxon>
        <taxon>core chlorophytes</taxon>
        <taxon>Chlorophyceae</taxon>
        <taxon>CS clade</taxon>
        <taxon>Sphaeropleales</taxon>
        <taxon>Selenastraceae</taxon>
        <taxon>Raphidocelis</taxon>
    </lineage>
</organism>
<protein>
    <recommendedName>
        <fullName evidence="4">RRM domain-containing protein</fullName>
    </recommendedName>
</protein>
<feature type="region of interest" description="Disordered" evidence="3">
    <location>
        <begin position="666"/>
        <end position="695"/>
    </location>
</feature>
<dbReference type="Gene3D" id="3.30.70.330">
    <property type="match status" value="1"/>
</dbReference>
<evidence type="ECO:0000313" key="5">
    <source>
        <dbReference type="EMBL" id="GBF93806.1"/>
    </source>
</evidence>
<feature type="region of interest" description="Disordered" evidence="3">
    <location>
        <begin position="1"/>
        <end position="86"/>
    </location>
</feature>
<feature type="compositionally biased region" description="Low complexity" evidence="3">
    <location>
        <begin position="508"/>
        <end position="523"/>
    </location>
</feature>
<sequence>MEEAAAAAAAAAAGAARPWRGGDLSGVSPPPRSPAPMTHGTLSPPLPSATRQQHPFAAAGGGDAGLQPKLRARNPRHSAPGGLELDAPYSFQAATPTGGLSGGGLGGFAGGGSFMGGGSFTGGSGDSAGLGRPPLGLGWGAQQQPNSSGGGSGGGSLAGGFGGLEGAPLAPPAPLPAARGRHYNGNGGALPPSMGHLSPDLGGTPFSPVLGSPLFQGLRPRGFSVDGAGLVGLQPPLRQQPQPHPQQHQADHKQHPFGGGLGASYLQPFGGGDGALPPQRRISAPSAVQQSFDADVAAALRSGRPDQGAGLGFGSRPQSQPQQQQQQQQQEEELLAAMGGLLLGPSTAAPPQGAPANEAEWRAATAVAMHAQAAEQRALADAVAAYAQVQAAAQVQAMQHAMLEQRAAYEAALAVLQQQQQQQQLLGTQAGAWAALAAAKQAQGDVRGLGGFDFGAAGNSKLLGALGLAGGGAASGAPSSSGSGTGSRRTSRQGDAAAARDTRRSLDRGAGAAADAQQRSQQQRQREEAPDYRRVFIGNLGWWVDEELLRQSFERFGTIIDVQILWNTKLRAKGKKVNREFAFLSFSSPEEAATAIRWMHGAAIEGLSKDGDGLTVQLEAQGSGKPAASAAHAAAALLPALQLQALQQQHVQAVQGLSMSGALPAPGTPLGALTQPQQLGGPGGGGGAGAGAAPGPLQQAAMATAAQQLLAAAAAAAGPPPPLA</sequence>
<feature type="region of interest" description="Disordered" evidence="3">
    <location>
        <begin position="225"/>
        <end position="289"/>
    </location>
</feature>
<feature type="compositionally biased region" description="Low complexity" evidence="3">
    <location>
        <begin position="1"/>
        <end position="16"/>
    </location>
</feature>
<keyword evidence="1 2" id="KW-0694">RNA-binding</keyword>
<dbReference type="InterPro" id="IPR035979">
    <property type="entry name" value="RBD_domain_sf"/>
</dbReference>
<evidence type="ECO:0000256" key="3">
    <source>
        <dbReference type="SAM" id="MobiDB-lite"/>
    </source>
</evidence>
<dbReference type="InParanoid" id="A0A2V0P1Q9"/>
<dbReference type="AlphaFoldDB" id="A0A2V0P1Q9"/>
<evidence type="ECO:0000256" key="2">
    <source>
        <dbReference type="PROSITE-ProRule" id="PRU00176"/>
    </source>
</evidence>
<dbReference type="STRING" id="307507.A0A2V0P1Q9"/>
<dbReference type="GO" id="GO:0003723">
    <property type="term" value="F:RNA binding"/>
    <property type="evidence" value="ECO:0007669"/>
    <property type="project" value="UniProtKB-UniRule"/>
</dbReference>
<gene>
    <name evidence="5" type="ORF">Rsub_06138</name>
</gene>
<feature type="compositionally biased region" description="Low complexity" evidence="3">
    <location>
        <begin position="234"/>
        <end position="248"/>
    </location>
</feature>
<feature type="compositionally biased region" description="Gly residues" evidence="3">
    <location>
        <begin position="148"/>
        <end position="165"/>
    </location>
</feature>
<dbReference type="SMART" id="SM00360">
    <property type="entry name" value="RRM"/>
    <property type="match status" value="1"/>
</dbReference>
<dbReference type="EMBL" id="BDRX01000044">
    <property type="protein sequence ID" value="GBF93806.1"/>
    <property type="molecule type" value="Genomic_DNA"/>
</dbReference>
<dbReference type="OrthoDB" id="550053at2759"/>
<feature type="compositionally biased region" description="Low complexity" evidence="3">
    <location>
        <begin position="317"/>
        <end position="331"/>
    </location>
</feature>
<comment type="caution">
    <text evidence="5">The sequence shown here is derived from an EMBL/GenBank/DDBJ whole genome shotgun (WGS) entry which is preliminary data.</text>
</comment>
<keyword evidence="6" id="KW-1185">Reference proteome</keyword>
<proteinExistence type="predicted"/>
<dbReference type="SUPFAM" id="SSF54928">
    <property type="entry name" value="RNA-binding domain, RBD"/>
    <property type="match status" value="1"/>
</dbReference>
<dbReference type="InterPro" id="IPR012677">
    <property type="entry name" value="Nucleotide-bd_a/b_plait_sf"/>
</dbReference>
<dbReference type="Pfam" id="PF00076">
    <property type="entry name" value="RRM_1"/>
    <property type="match status" value="1"/>
</dbReference>
<evidence type="ECO:0000259" key="4">
    <source>
        <dbReference type="PROSITE" id="PS50102"/>
    </source>
</evidence>
<feature type="domain" description="RRM" evidence="4">
    <location>
        <begin position="533"/>
        <end position="621"/>
    </location>
</feature>
<dbReference type="Proteomes" id="UP000247498">
    <property type="component" value="Unassembled WGS sequence"/>
</dbReference>
<dbReference type="PANTHER" id="PTHR48027">
    <property type="entry name" value="HETEROGENEOUS NUCLEAR RIBONUCLEOPROTEIN 87F-RELATED"/>
    <property type="match status" value="1"/>
</dbReference>
<feature type="compositionally biased region" description="Basic and acidic residues" evidence="3">
    <location>
        <begin position="498"/>
        <end position="507"/>
    </location>
</feature>
<evidence type="ECO:0000313" key="6">
    <source>
        <dbReference type="Proteomes" id="UP000247498"/>
    </source>
</evidence>
<dbReference type="CDD" id="cd00590">
    <property type="entry name" value="RRM_SF"/>
    <property type="match status" value="1"/>
</dbReference>
<feature type="region of interest" description="Disordered" evidence="3">
    <location>
        <begin position="474"/>
        <end position="529"/>
    </location>
</feature>
<dbReference type="InterPro" id="IPR000504">
    <property type="entry name" value="RRM_dom"/>
</dbReference>
<evidence type="ECO:0000256" key="1">
    <source>
        <dbReference type="ARBA" id="ARBA00022884"/>
    </source>
</evidence>
<accession>A0A2V0P1Q9</accession>
<reference evidence="5 6" key="1">
    <citation type="journal article" date="2018" name="Sci. Rep.">
        <title>Raphidocelis subcapitata (=Pseudokirchneriella subcapitata) provides an insight into genome evolution and environmental adaptations in the Sphaeropleales.</title>
        <authorList>
            <person name="Suzuki S."/>
            <person name="Yamaguchi H."/>
            <person name="Nakajima N."/>
            <person name="Kawachi M."/>
        </authorList>
    </citation>
    <scope>NUCLEOTIDE SEQUENCE [LARGE SCALE GENOMIC DNA]</scope>
    <source>
        <strain evidence="5 6">NIES-35</strain>
    </source>
</reference>
<feature type="region of interest" description="Disordered" evidence="3">
    <location>
        <begin position="124"/>
        <end position="210"/>
    </location>
</feature>
<dbReference type="PROSITE" id="PS50102">
    <property type="entry name" value="RRM"/>
    <property type="match status" value="1"/>
</dbReference>
<feature type="region of interest" description="Disordered" evidence="3">
    <location>
        <begin position="303"/>
        <end position="331"/>
    </location>
</feature>
<feature type="compositionally biased region" description="Gly residues" evidence="3">
    <location>
        <begin position="680"/>
        <end position="692"/>
    </location>
</feature>